<dbReference type="SUPFAM" id="SSF110849">
    <property type="entry name" value="ParB/Sulfiredoxin"/>
    <property type="match status" value="1"/>
</dbReference>
<accession>A0A2W4S0R0</accession>
<proteinExistence type="predicted"/>
<dbReference type="AlphaFoldDB" id="A0A2W4S0R0"/>
<dbReference type="InterPro" id="IPR003115">
    <property type="entry name" value="ParB_N"/>
</dbReference>
<feature type="domain" description="ParB-like N-terminal" evidence="2">
    <location>
        <begin position="40"/>
        <end position="141"/>
    </location>
</feature>
<dbReference type="InterPro" id="IPR050336">
    <property type="entry name" value="Chromosome_partition/occlusion"/>
</dbReference>
<dbReference type="Proteomes" id="UP000249396">
    <property type="component" value="Unassembled WGS sequence"/>
</dbReference>
<dbReference type="Gene3D" id="3.90.1530.10">
    <property type="entry name" value="Conserved hypothetical protein from pyrococcus furiosus pfu- 392566-001, ParB domain"/>
    <property type="match status" value="1"/>
</dbReference>
<sequence>MKPTHGRMTREAVGSLLGLPGLGKARELPPPDDPPASTFLMVDIGMIDLCDLNPRQQKNEAFYAKIKESIRIAGVDIPIPITRRPGSARYMVAAGGNTRLKALMELNGEHPDGKKFQQAPCLFKPYTNDIAILAAHLRENDLRDDLVFIDHAMAIVNLRRMLEEQRRSDGGDGAAKGCKLEETEFEQILTEKMGHRTSRREIGRMQYAVSVLWPVIPKALQYGAGSRIVDSIGSLDSACTKVYHDILDNQPDLESRPEFGPLFADSLQVHDADTLNLDTVKDELVRRISQYTNTPQNHVRLALDEQLSTRLPRTDLKPQPKPIRAAAPKPTPVNAAGRGQTPPVSGKNAGSPSAIDAPSLAGSEPSQPPVLAEPATDEPAKANDWETIWADEEKSGVRQPDFQAIDLTTPRHHVSDDSVLHHETNVVGLTQQDTTAAPLGLDAIAGVDAFPESDDFLVIEPSYPIPDLASSDLPPFANGEEAGHEGQDESEDTFNDTDAMHSALPGLIFSPAPKAVASTSSAFPASQPLGLTSEDFHSLPACEIPPAGVFPSPSIPSFAEPARAHASQDSHEIQRPDALDPQRRQIAANATLLIHEAGVTGLRAVPDQRAAGGFTVLAQKPAASDKEGTLWWFLDALSGAAEEPAAQPSTHSLIRQLFLQFDDGSPPSGQVLMRLFQLIESVVAYARAADPRGEGGTALHRDQGRGNKR</sequence>
<dbReference type="InterPro" id="IPR022304">
    <property type="entry name" value="ICE_PFGI_1_ParB"/>
</dbReference>
<dbReference type="InterPro" id="IPR036086">
    <property type="entry name" value="ParB/Sulfiredoxin_sf"/>
</dbReference>
<evidence type="ECO:0000259" key="2">
    <source>
        <dbReference type="SMART" id="SM00470"/>
    </source>
</evidence>
<dbReference type="EMBL" id="QJPH01000574">
    <property type="protein sequence ID" value="PZN69550.1"/>
    <property type="molecule type" value="Genomic_DNA"/>
</dbReference>
<feature type="region of interest" description="Disordered" evidence="1">
    <location>
        <begin position="470"/>
        <end position="498"/>
    </location>
</feature>
<comment type="caution">
    <text evidence="3">The sequence shown here is derived from an EMBL/GenBank/DDBJ whole genome shotgun (WGS) entry which is preliminary data.</text>
</comment>
<dbReference type="GO" id="GO:0007059">
    <property type="term" value="P:chromosome segregation"/>
    <property type="evidence" value="ECO:0007669"/>
    <property type="project" value="TreeGrafter"/>
</dbReference>
<evidence type="ECO:0000313" key="4">
    <source>
        <dbReference type="Proteomes" id="UP000249396"/>
    </source>
</evidence>
<dbReference type="GO" id="GO:0005694">
    <property type="term" value="C:chromosome"/>
    <property type="evidence" value="ECO:0007669"/>
    <property type="project" value="TreeGrafter"/>
</dbReference>
<organism evidence="3 4">
    <name type="scientific">Candidatus Methylumidiphilus alinenensis</name>
    <dbReference type="NCBI Taxonomy" id="2202197"/>
    <lineage>
        <taxon>Bacteria</taxon>
        <taxon>Pseudomonadati</taxon>
        <taxon>Pseudomonadota</taxon>
        <taxon>Gammaproteobacteria</taxon>
        <taxon>Methylococcales</taxon>
        <taxon>Candidatus Methylumidiphilus</taxon>
    </lineage>
</organism>
<evidence type="ECO:0000256" key="1">
    <source>
        <dbReference type="SAM" id="MobiDB-lite"/>
    </source>
</evidence>
<dbReference type="NCBIfam" id="TIGR03764">
    <property type="entry name" value="ICE_PFGI_1_parB"/>
    <property type="match status" value="1"/>
</dbReference>
<reference evidence="3 4" key="1">
    <citation type="journal article" date="2018" name="Aquat. Microb. Ecol.">
        <title>Gammaproteobacterial methanotrophs dominate.</title>
        <authorList>
            <person name="Rissanen A.J."/>
            <person name="Saarenheimo J."/>
            <person name="Tiirola M."/>
            <person name="Peura S."/>
            <person name="Aalto S.L."/>
            <person name="Karvinen A."/>
            <person name="Nykanen H."/>
        </authorList>
    </citation>
    <scope>NUCLEOTIDE SEQUENCE [LARGE SCALE GENOMIC DNA]</scope>
    <source>
        <strain evidence="3">AMbin10</strain>
    </source>
</reference>
<evidence type="ECO:0000313" key="3">
    <source>
        <dbReference type="EMBL" id="PZN69550.1"/>
    </source>
</evidence>
<dbReference type="SMART" id="SM00470">
    <property type="entry name" value="ParB"/>
    <property type="match status" value="1"/>
</dbReference>
<name>A0A2W4S0R0_9GAMM</name>
<feature type="region of interest" description="Disordered" evidence="1">
    <location>
        <begin position="299"/>
        <end position="380"/>
    </location>
</feature>
<gene>
    <name evidence="3" type="ORF">DM484_29500</name>
</gene>
<dbReference type="PANTHER" id="PTHR33375">
    <property type="entry name" value="CHROMOSOME-PARTITIONING PROTEIN PARB-RELATED"/>
    <property type="match status" value="1"/>
</dbReference>
<dbReference type="PANTHER" id="PTHR33375:SF1">
    <property type="entry name" value="CHROMOSOME-PARTITIONING PROTEIN PARB-RELATED"/>
    <property type="match status" value="1"/>
</dbReference>
<protein>
    <recommendedName>
        <fullName evidence="2">ParB-like N-terminal domain-containing protein</fullName>
    </recommendedName>
</protein>